<feature type="region of interest" description="Disordered" evidence="1">
    <location>
        <begin position="181"/>
        <end position="213"/>
    </location>
</feature>
<sequence>MDGDVDLLLLDLVGGEACTTPLVVCRWVTRVALLPLSGHDNVPVGTDRALAEKGGFRGSDTEEAGLSPPRGILTKKESCPRWKTGELSLKYREEGVALGDTAYVGWEDAFRDVEEHGLEPVAATTEHTTLVSIAADLTLYSKHDVYTEEKGQSKASQDLSAKEIPTRSRYDRLFTDDEMDAMKNDQGGTVHTNSEVAHEHEEYDMELEDRMYP</sequence>
<gene>
    <name evidence="2" type="ORF">PR003_g7785</name>
</gene>
<feature type="region of interest" description="Disordered" evidence="1">
    <location>
        <begin position="53"/>
        <end position="72"/>
    </location>
</feature>
<name>A0A6A4FCY4_9STRA</name>
<proteinExistence type="predicted"/>
<evidence type="ECO:0000313" key="3">
    <source>
        <dbReference type="Proteomes" id="UP000434957"/>
    </source>
</evidence>
<organism evidence="2 3">
    <name type="scientific">Phytophthora rubi</name>
    <dbReference type="NCBI Taxonomy" id="129364"/>
    <lineage>
        <taxon>Eukaryota</taxon>
        <taxon>Sar</taxon>
        <taxon>Stramenopiles</taxon>
        <taxon>Oomycota</taxon>
        <taxon>Peronosporomycetes</taxon>
        <taxon>Peronosporales</taxon>
        <taxon>Peronosporaceae</taxon>
        <taxon>Phytophthora</taxon>
    </lineage>
</organism>
<dbReference type="AlphaFoldDB" id="A0A6A4FCY4"/>
<evidence type="ECO:0000256" key="1">
    <source>
        <dbReference type="SAM" id="MobiDB-lite"/>
    </source>
</evidence>
<dbReference type="Proteomes" id="UP000434957">
    <property type="component" value="Unassembled WGS sequence"/>
</dbReference>
<evidence type="ECO:0000313" key="2">
    <source>
        <dbReference type="EMBL" id="KAE9345727.1"/>
    </source>
</evidence>
<accession>A0A6A4FCY4</accession>
<reference evidence="2 3" key="1">
    <citation type="submission" date="2018-08" db="EMBL/GenBank/DDBJ databases">
        <title>Genomic investigation of the strawberry pathogen Phytophthora fragariae indicates pathogenicity is determined by transcriptional variation in three key races.</title>
        <authorList>
            <person name="Adams T.M."/>
            <person name="Armitage A.D."/>
            <person name="Sobczyk M.K."/>
            <person name="Bates H.J."/>
            <person name="Dunwell J.M."/>
            <person name="Nellist C.F."/>
            <person name="Harrison R.J."/>
        </authorList>
    </citation>
    <scope>NUCLEOTIDE SEQUENCE [LARGE SCALE GENOMIC DNA]</scope>
    <source>
        <strain evidence="2 3">SCRP333</strain>
    </source>
</reference>
<comment type="caution">
    <text evidence="2">The sequence shown here is derived from an EMBL/GenBank/DDBJ whole genome shotgun (WGS) entry which is preliminary data.</text>
</comment>
<dbReference type="EMBL" id="QXFT01000375">
    <property type="protein sequence ID" value="KAE9345727.1"/>
    <property type="molecule type" value="Genomic_DNA"/>
</dbReference>
<feature type="compositionally biased region" description="Polar residues" evidence="1">
    <location>
        <begin position="186"/>
        <end position="195"/>
    </location>
</feature>
<keyword evidence="3" id="KW-1185">Reference proteome</keyword>
<protein>
    <submittedName>
        <fullName evidence="2">Uncharacterized protein</fullName>
    </submittedName>
</protein>